<dbReference type="FunFam" id="2.10.25.10:FF:000555">
    <property type="entry name" value="Dumpy, isoform I"/>
    <property type="match status" value="1"/>
</dbReference>
<evidence type="ECO:0000256" key="7">
    <source>
        <dbReference type="ARBA" id="ARBA00023180"/>
    </source>
</evidence>
<feature type="domain" description="EGF-like" evidence="9">
    <location>
        <begin position="597"/>
        <end position="641"/>
    </location>
</feature>
<feature type="domain" description="EGF-like" evidence="9">
    <location>
        <begin position="1821"/>
        <end position="1857"/>
    </location>
</feature>
<feature type="domain" description="EGF-like" evidence="9">
    <location>
        <begin position="1322"/>
        <end position="1361"/>
    </location>
</feature>
<dbReference type="PROSITE" id="PS01187">
    <property type="entry name" value="EGF_CA"/>
    <property type="match status" value="10"/>
</dbReference>
<feature type="domain" description="EGF-like" evidence="9">
    <location>
        <begin position="3404"/>
        <end position="3441"/>
    </location>
</feature>
<dbReference type="SMART" id="SM00181">
    <property type="entry name" value="EGF"/>
    <property type="match status" value="59"/>
</dbReference>
<feature type="domain" description="EGF-like" evidence="9">
    <location>
        <begin position="267"/>
        <end position="306"/>
    </location>
</feature>
<dbReference type="InterPro" id="IPR009030">
    <property type="entry name" value="Growth_fac_rcpt_cys_sf"/>
</dbReference>
<evidence type="ECO:0000313" key="12">
    <source>
        <dbReference type="Proteomes" id="UP000502823"/>
    </source>
</evidence>
<dbReference type="PROSITE" id="PS00022">
    <property type="entry name" value="EGF_1"/>
    <property type="match status" value="1"/>
</dbReference>
<dbReference type="InterPro" id="IPR024731">
    <property type="entry name" value="NELL2-like_EGF"/>
</dbReference>
<comment type="subcellular location">
    <subcellularLocation>
        <location evidence="1">Secreted</location>
    </subcellularLocation>
</comment>
<feature type="domain" description="EGF-like" evidence="9">
    <location>
        <begin position="761"/>
        <end position="801"/>
    </location>
</feature>
<dbReference type="CDD" id="cd00054">
    <property type="entry name" value="EGF_CA"/>
    <property type="match status" value="12"/>
</dbReference>
<dbReference type="InterPro" id="IPR018097">
    <property type="entry name" value="EGF_Ca-bd_CS"/>
</dbReference>
<proteinExistence type="predicted"/>
<dbReference type="SMART" id="SM00289">
    <property type="entry name" value="WR1"/>
    <property type="match status" value="11"/>
</dbReference>
<feature type="domain" description="EGF-like" evidence="9">
    <location>
        <begin position="1075"/>
        <end position="1115"/>
    </location>
</feature>
<dbReference type="InterPro" id="IPR008197">
    <property type="entry name" value="WAP_dom"/>
</dbReference>
<feature type="domain" description="EGF-like" evidence="9">
    <location>
        <begin position="2682"/>
        <end position="2722"/>
    </location>
</feature>
<feature type="domain" description="EGF-like" evidence="9">
    <location>
        <begin position="225"/>
        <end position="266"/>
    </location>
</feature>
<dbReference type="InterPro" id="IPR000152">
    <property type="entry name" value="EGF-type_Asp/Asn_hydroxyl_site"/>
</dbReference>
<dbReference type="EMBL" id="BLKM01000212">
    <property type="protein sequence ID" value="GFG30376.1"/>
    <property type="molecule type" value="Genomic_DNA"/>
</dbReference>
<dbReference type="SMART" id="SM00274">
    <property type="entry name" value="FOLN"/>
    <property type="match status" value="20"/>
</dbReference>
<feature type="domain" description="EGF-like" evidence="9">
    <location>
        <begin position="2322"/>
        <end position="2362"/>
    </location>
</feature>
<feature type="domain" description="EGF-like" evidence="9">
    <location>
        <begin position="140"/>
        <end position="183"/>
    </location>
</feature>
<dbReference type="SMART" id="SM00179">
    <property type="entry name" value="EGF_CA"/>
    <property type="match status" value="24"/>
</dbReference>
<dbReference type="PROSITE" id="PS00010">
    <property type="entry name" value="ASX_HYDROXYL"/>
    <property type="match status" value="18"/>
</dbReference>
<dbReference type="PANTHER" id="PTHR22963:SF39">
    <property type="entry name" value="DUMPY"/>
    <property type="match status" value="1"/>
</dbReference>
<dbReference type="FunFam" id="2.10.25.10:FF:000686">
    <property type="entry name" value="Dumpy, isoform Z"/>
    <property type="match status" value="1"/>
</dbReference>
<feature type="domain" description="EGF-like" evidence="9">
    <location>
        <begin position="3445"/>
        <end position="3484"/>
    </location>
</feature>
<dbReference type="SMART" id="SM00286">
    <property type="entry name" value="PTI"/>
    <property type="match status" value="19"/>
</dbReference>
<keyword evidence="3 8" id="KW-0245">EGF-like domain</keyword>
<evidence type="ECO:0000256" key="5">
    <source>
        <dbReference type="ARBA" id="ARBA00022737"/>
    </source>
</evidence>
<dbReference type="Pfam" id="PF07645">
    <property type="entry name" value="EGF_CA"/>
    <property type="match status" value="18"/>
</dbReference>
<dbReference type="PANTHER" id="PTHR22963">
    <property type="entry name" value="ENDOGLIN-RELATED"/>
    <property type="match status" value="1"/>
</dbReference>
<dbReference type="SUPFAM" id="SSF57196">
    <property type="entry name" value="EGF/Laminin"/>
    <property type="match status" value="6"/>
</dbReference>
<dbReference type="Gene3D" id="2.10.25.10">
    <property type="entry name" value="Laminin"/>
    <property type="match status" value="24"/>
</dbReference>
<dbReference type="InterPro" id="IPR003645">
    <property type="entry name" value="Fol_N"/>
</dbReference>
<feature type="domain" description="EGF-like" evidence="9">
    <location>
        <begin position="642"/>
        <end position="680"/>
    </location>
</feature>
<dbReference type="PROSITE" id="PS01186">
    <property type="entry name" value="EGF_2"/>
    <property type="match status" value="17"/>
</dbReference>
<feature type="non-terminal residue" evidence="11">
    <location>
        <position position="1"/>
    </location>
</feature>
<dbReference type="InParanoid" id="A0A6L2PD90"/>
<evidence type="ECO:0000256" key="8">
    <source>
        <dbReference type="PROSITE-ProRule" id="PRU00076"/>
    </source>
</evidence>
<evidence type="ECO:0000313" key="11">
    <source>
        <dbReference type="EMBL" id="GFG30376.1"/>
    </source>
</evidence>
<dbReference type="InterPro" id="IPR006150">
    <property type="entry name" value="Cys_repeat_1"/>
</dbReference>
<dbReference type="InterPro" id="IPR049883">
    <property type="entry name" value="NOTCH1_EGF-like"/>
</dbReference>
<feature type="domain" description="EGF-like" evidence="9">
    <location>
        <begin position="1780"/>
        <end position="1816"/>
    </location>
</feature>
<evidence type="ECO:0000256" key="4">
    <source>
        <dbReference type="ARBA" id="ARBA00022729"/>
    </source>
</evidence>
<dbReference type="PROSITE" id="PS51390">
    <property type="entry name" value="WAP"/>
    <property type="match status" value="1"/>
</dbReference>
<feature type="domain" description="EGF-like" evidence="9">
    <location>
        <begin position="1362"/>
        <end position="1401"/>
    </location>
</feature>
<keyword evidence="7" id="KW-0325">Glycoprotein</keyword>
<dbReference type="InterPro" id="IPR000742">
    <property type="entry name" value="EGF"/>
</dbReference>
<dbReference type="InterPro" id="IPR001881">
    <property type="entry name" value="EGF-like_Ca-bd_dom"/>
</dbReference>
<organism evidence="11 12">
    <name type="scientific">Coptotermes formosanus</name>
    <name type="common">Formosan subterranean termite</name>
    <dbReference type="NCBI Taxonomy" id="36987"/>
    <lineage>
        <taxon>Eukaryota</taxon>
        <taxon>Metazoa</taxon>
        <taxon>Ecdysozoa</taxon>
        <taxon>Arthropoda</taxon>
        <taxon>Hexapoda</taxon>
        <taxon>Insecta</taxon>
        <taxon>Pterygota</taxon>
        <taxon>Neoptera</taxon>
        <taxon>Polyneoptera</taxon>
        <taxon>Dictyoptera</taxon>
        <taxon>Blattodea</taxon>
        <taxon>Blattoidea</taxon>
        <taxon>Termitoidae</taxon>
        <taxon>Rhinotermitidae</taxon>
        <taxon>Coptotermes</taxon>
    </lineage>
</organism>
<accession>A0A6L2PD90</accession>
<feature type="non-terminal residue" evidence="11">
    <location>
        <position position="3574"/>
    </location>
</feature>
<dbReference type="GO" id="GO:0005576">
    <property type="term" value="C:extracellular region"/>
    <property type="evidence" value="ECO:0007669"/>
    <property type="project" value="UniProtKB-SubCell"/>
</dbReference>
<keyword evidence="6" id="KW-1015">Disulfide bond</keyword>
<keyword evidence="12" id="KW-1185">Reference proteome</keyword>
<feature type="domain" description="EGF-like" evidence="9">
    <location>
        <begin position="307"/>
        <end position="350"/>
    </location>
</feature>
<dbReference type="GO" id="GO:0030414">
    <property type="term" value="F:peptidase inhibitor activity"/>
    <property type="evidence" value="ECO:0007669"/>
    <property type="project" value="InterPro"/>
</dbReference>
<feature type="domain" description="EGF-like" evidence="9">
    <location>
        <begin position="515"/>
        <end position="551"/>
    </location>
</feature>
<feature type="domain" description="EGF-like" evidence="9">
    <location>
        <begin position="954"/>
        <end position="996"/>
    </location>
</feature>
<keyword evidence="5" id="KW-0677">Repeat</keyword>
<feature type="domain" description="EGF-like" evidence="9">
    <location>
        <begin position="432"/>
        <end position="471"/>
    </location>
</feature>
<comment type="caution">
    <text evidence="8">Lacks conserved residue(s) required for the propagation of feature annotation.</text>
</comment>
<dbReference type="SUPFAM" id="SSF57184">
    <property type="entry name" value="Growth factor receptor domain"/>
    <property type="match status" value="7"/>
</dbReference>
<feature type="domain" description="EGF-like" evidence="9">
    <location>
        <begin position="351"/>
        <end position="391"/>
    </location>
</feature>
<evidence type="ECO:0000256" key="3">
    <source>
        <dbReference type="ARBA" id="ARBA00022536"/>
    </source>
</evidence>
<feature type="domain" description="EGF-like" evidence="9">
    <location>
        <begin position="184"/>
        <end position="224"/>
    </location>
</feature>
<evidence type="ECO:0000259" key="10">
    <source>
        <dbReference type="PROSITE" id="PS51390"/>
    </source>
</evidence>
<evidence type="ECO:0000256" key="1">
    <source>
        <dbReference type="ARBA" id="ARBA00004613"/>
    </source>
</evidence>
<comment type="caution">
    <text evidence="11">The sequence shown here is derived from an EMBL/GenBank/DDBJ whole genome shotgun (WGS) entry which is preliminary data.</text>
</comment>
<feature type="domain" description="EGF-like" evidence="9">
    <location>
        <begin position="101"/>
        <end position="139"/>
    </location>
</feature>
<dbReference type="Proteomes" id="UP000502823">
    <property type="component" value="Unassembled WGS sequence"/>
</dbReference>
<feature type="domain" description="WAP" evidence="10">
    <location>
        <begin position="2337"/>
        <end position="2392"/>
    </location>
</feature>
<dbReference type="Pfam" id="PF12947">
    <property type="entry name" value="EGF_3"/>
    <property type="match status" value="1"/>
</dbReference>
<feature type="domain" description="EGF-like" evidence="9">
    <location>
        <begin position="848"/>
        <end position="891"/>
    </location>
</feature>
<evidence type="ECO:0000256" key="6">
    <source>
        <dbReference type="ARBA" id="ARBA00023157"/>
    </source>
</evidence>
<dbReference type="FunFam" id="2.10.25.10:FF:000038">
    <property type="entry name" value="Fibrillin 2"/>
    <property type="match status" value="13"/>
</dbReference>
<keyword evidence="2" id="KW-0964">Secreted</keyword>
<dbReference type="OrthoDB" id="4405280at2759"/>
<keyword evidence="4" id="KW-0732">Signal</keyword>
<dbReference type="FunFam" id="2.10.25.10:FF:000526">
    <property type="entry name" value="Dumpy, isoform J"/>
    <property type="match status" value="1"/>
</dbReference>
<feature type="domain" description="EGF-like" evidence="9">
    <location>
        <begin position="2153"/>
        <end position="2189"/>
    </location>
</feature>
<feature type="domain" description="EGF-like" evidence="9">
    <location>
        <begin position="392"/>
        <end position="431"/>
    </location>
</feature>
<name>A0A6L2PD90_COPFO</name>
<evidence type="ECO:0000259" key="9">
    <source>
        <dbReference type="PROSITE" id="PS50026"/>
    </source>
</evidence>
<dbReference type="FunFam" id="2.10.25.10:FF:000014">
    <property type="entry name" value="Latent-transforming growth factor beta-binding protein 3"/>
    <property type="match status" value="1"/>
</dbReference>
<evidence type="ECO:0000256" key="2">
    <source>
        <dbReference type="ARBA" id="ARBA00022525"/>
    </source>
</evidence>
<dbReference type="GO" id="GO:0005509">
    <property type="term" value="F:calcium ion binding"/>
    <property type="evidence" value="ECO:0007669"/>
    <property type="project" value="InterPro"/>
</dbReference>
<dbReference type="PROSITE" id="PS50026">
    <property type="entry name" value="EGF_3"/>
    <property type="match status" value="25"/>
</dbReference>
<sequence length="3574" mass="376510">VLSNGGIGFGIKREIFFLNLEDGYFGCQVNESTEVLQLYELSKLCDGTPNCFMGSDELRKELKCTDDCGKEENVRCQNGACLDSQCHCNDGFGGCGCEVPDENECKYRPCDVFAHCTNTLGSFHCTCFPGYAGDGFSCEDINECEDPAVAARCVENAECCNLPAHFLCKCKAGFEGDGEVECRDINECEHPDACGINAKCLNSPGNHTCSCLEGFIGNPFDGCVDQDECEDQHACGTGAICTNIPGGHRCECPIGFGGDPYTTGCADADECTRSPCGRDALCSNMPGSFRCACPPGYDGDPFHDCTDINECEKANGTSPCGGNAECVNTPGSFKCECPAGYTGPPNQECLDINECGRSNTCGINSKCINIPGSFKCLCPHGFKGEGHLFCENINECDDNPCGENTLCTDTVGSFICTCKEEFTGDPFRGCVDINECVALDKPCGTNAVCENSSPGYNCVCPQGYTGKPNPNVACEQVDVNILCKSNFDCVNNAECIEGQCFCQDGFLAQGAVCVDVDECQNQPCGPLAVCTNTAGSFHCECEQGFVGAPPRMKCKAPCEDVKCGPHAFCKPEGQEAYCICEDGWTFNPNDVAAGCIDIDECDKRNGPSGRCGTNAECTNTPGGFGCQCKPGFSGNAYKQCLDVNECSRTDACGTGALCQNLPGSYKCECPEGSIPDPDPQTKCVGVVTCSVDKDCPGNAICDDHKRCLCPEPNVGNECRHPCETVFCGPNAQCMLINNEAKCLCSTGYTGTPDGVGGGCVDIDECVANPCTSGAICNNEPGGFSCECPGGTSGDAYREGCTKELPFSCSKEKPCPGSEQCVRDEFVGSSVCICQRGYTRDPETGKCRDINECLELRDKPACGLNAVCRNLPGSYECQCPPGFNGNPFALCEECSTLECQCQAPYQIVNGNCVLAGCSKGEPCPAGAECITIAGGVSYCACPKGYRIKHDGSCEDVNECEEGRQVCGYGAECINRPGSHDCVCPRGYTGDPYNGVCSPSRVKCVNDGDCSPNEKCVQPGECVCPPPFFTDQVDGNKCKSPCERFPCGINAKCTPSDPPKCMCQTGYKGDPLHGCVDIDECIDNPCAYGAHCLNEKGGYKCVCARGMTGDPYRAGCIGAIAPKGECTTNKQCADQLACIEGTCINPCTKLPCGANAYCEPENHAAWCRCTVGFTEGANGECVSVCDGLYCGQGAQCIATSSGPTCACVEGFIGNPFPGGLCVPDICSSSNPCVEPSVCIGGRCKERCEGVICGVGATCDKNTNKCVCDPFFIGNPDLICMPPVIAPVCSPVCGTNAHCEYGVINQCVCNAGTVGNPYEGCGPQEKKSCSTTACGIGAECREGINNVECICPQGFAGNPYVQCQDVDECSGTACGINAVCINTPGSYDCRCKEGFVGNPFSVCQIVPPGSCDDPATCKCGKDILCPSGYSCDSGRCKDLCDSVRCGPRAVCDAGKCVCPPGFSGNPSDLKSGCKLRGQCQNDFDCTAAEICFQLGKGVRKCVDACSKLQCGPNALCVVNNHRSSCICADGYTGNPGDLFIGCQQDRGAPKGECDTDNDCAKDLVCVVTQDGVRACLNPCANVACSQNEVCHLDQFGHPACNCLDGFVWNPVSSVCEKPSLPDCTADTDCPQTSACRPDALGVLKCVSVCSEFTCPANAICVALGHQGQCQCLPSYTGNPNDRNGCKPTLRNQCTTDAQCPESDTCRSDGETGILICKPACESLKCGPHAVCLANNHVAQCQCPPGPYAGDPNDLESGCKTVPCVYNIDCPHTQLCNRLTHTCYDVCEEDSCGHNAVCIAEDHRPVCQCPPGFRGNPVPDVECIPTEVCSPNPCHPSAICEGSPAGHTCRCPLGHVGDPFTSGCRPEGNCPSGDSDCPPQSTCVAGRCVNPCDGGCGPNAVCNVVNRKPVCTCPPKFEAGPSGPIAGCLRTAIVCQNDGDCQGAICHSGQCKIACRNAEDCTYGERCVQNMCTLPCASHSQCPAVQACVSGICLIGCRSSKDCPGEHACVNNKCQDPCKKEGVCGPNAVCRCVNHVTECTCPDGFVGNPVPQQGCVRVPTGCSSSVECTSGHSCLNNLCTVPCVDNSQCAVGERCTNSLCVKVCYGDSNCVPGEVCIEGTCQPGCGTDSDCKANEICIHSKCRCGSGFTSDLSGCLDINECKDSPCHPSAECINDPGSYRCVCALGTVGDPFLDPGCVTPSECNHDADCSDTLTCEHGKCTDPCVAIAGVRCGPNAVCNVFDHVAVCSCPAGHLGDPNNIAVGCFRVECLSNDDCSLDRLCDGQSNKCTNPCDQVNCGRGTCKAQNHEGLCSCFQGYTIDSGRCVDIDECLEDPCHSTAICKNSPGSFTCQCPDGLVGDPVKAGCRKPGDCFTDSDCPSTAACVDNRCRNPCENPVACGRNAECLPTAHTALCRCPAQTRGDAKVECVQLECADSNDCAPNKACIDSRCVDPCSLPNVCGQSADCLPVNHVGVCSCQPGYTGNPHLGCVLVQYCGTNSQCPAGTRCNSGICTSECSSARECISDQLCIQGVCQPTCRSNDSCPAFQFCQNSICVQEVRCRTDYDCSDTEKCRENAVGQAECLNACDGPIACGRNAECTAQHHEPVCTCKPGYHGDPRDDKIGCQPIECETNEQCSNDKLCEDYTCKIACLVKNPCGINALCSAQNHEQVCYCQPGYTGDPRIGCQLIDFCADSPCGSGARCDNARGSYKCVCPSGTVGDPYHDGCHAPVECRHDEDCPVAAECTQSNGVPKCKDVCENTVCGPNAECVATGHRSACVCRSGYEGNPSDILVGCRPKPVPCAANGDCPPNTYCYGDICRSSCQSDEECSLTEKCLQGQCNNPCDQRSACGMNAECRVFSHNKQCSCPPGFTGNHDVECVRIPVSCESSSDCSEGNTCRDNMCLPVCQADQECAFNEKCLKGNCILTCRVDNDCFLGHICLHNMCIYGCHSDDDCSASESCRDNRCVNPCSDSPCGPNAVCTVSNQRASCSCRSGFVPNPTAKVACVRVPGQPCTENRECPPGSICLDDACRPICSSDIGCLGNERCDLTSGVCKPLCRRDDDCRSGEVCEGLVCVTGCRSDSGCPVDRACINSKCIDLCASPTACGTNAHCVMLNHQKQCSCPVPLIGDPETGCRQPTSLCHSEHDCPSGQTCYVGICQTTCRSDQSCLADERCLGGLCRTICNSDSKCGPKQICEGRLCDVGCRSDSVCPDNESCINKQCRNPCEEGSVCGMCAVCRVVNHGVQCSCPADFLGNPLVSCSKPSVRCGTGIPDCDCDKSGYCTKDCAADRDCSCGETCAEGKCRTKCSGPSSCAQGQLCQKGLCVAGCRSHNDCPNDQACVNGQCHNPCTTPKFPCGTDAQCRVSEHRAICLCPDGYQGEPSQICKQYECLRDDDCELNKYCSEDKVCRNPCLEAGVCGSNAQCRVINRHAQCSCPPGYYGNPVFECKQGGDQCLRNPCGDNAKCRDTQGGFECTCVSGCTGDPYRGCLCQGPPTDLCRDKHCGVHAACRVVNGRDPECYCPSDYPAGNPYIECTIERTPTDCRTDGCGKNAECIREGAAFVCRCLPGTAGRAEVECYS</sequence>
<protein>
    <submittedName>
        <fullName evidence="11">Uncharacterized protein</fullName>
    </submittedName>
</protein>
<reference evidence="12" key="1">
    <citation type="submission" date="2020-01" db="EMBL/GenBank/DDBJ databases">
        <title>Draft genome sequence of the Termite Coptotermes fromosanus.</title>
        <authorList>
            <person name="Itakura S."/>
            <person name="Yosikawa Y."/>
            <person name="Umezawa K."/>
        </authorList>
    </citation>
    <scope>NUCLEOTIDE SEQUENCE [LARGE SCALE GENOMIC DNA]</scope>
</reference>
<gene>
    <name evidence="11" type="ORF">Cfor_11776</name>
</gene>